<evidence type="ECO:0000256" key="2">
    <source>
        <dbReference type="SAM" id="SignalP"/>
    </source>
</evidence>
<evidence type="ECO:0000256" key="1">
    <source>
        <dbReference type="SAM" id="MobiDB-lite"/>
    </source>
</evidence>
<keyword evidence="4" id="KW-1185">Reference proteome</keyword>
<organism evidence="3 4">
    <name type="scientific">Periconia macrospinosa</name>
    <dbReference type="NCBI Taxonomy" id="97972"/>
    <lineage>
        <taxon>Eukaryota</taxon>
        <taxon>Fungi</taxon>
        <taxon>Dikarya</taxon>
        <taxon>Ascomycota</taxon>
        <taxon>Pezizomycotina</taxon>
        <taxon>Dothideomycetes</taxon>
        <taxon>Pleosporomycetidae</taxon>
        <taxon>Pleosporales</taxon>
        <taxon>Massarineae</taxon>
        <taxon>Periconiaceae</taxon>
        <taxon>Periconia</taxon>
    </lineage>
</organism>
<feature type="compositionally biased region" description="Polar residues" evidence="1">
    <location>
        <begin position="30"/>
        <end position="41"/>
    </location>
</feature>
<accession>A0A2V1DAD4</accession>
<protein>
    <submittedName>
        <fullName evidence="3">Uncharacterized protein</fullName>
    </submittedName>
</protein>
<gene>
    <name evidence="3" type="ORF">DM02DRAFT_169663</name>
</gene>
<reference evidence="3 4" key="1">
    <citation type="journal article" date="2018" name="Sci. Rep.">
        <title>Comparative genomics provides insights into the lifestyle and reveals functional heterogeneity of dark septate endophytic fungi.</title>
        <authorList>
            <person name="Knapp D.G."/>
            <person name="Nemeth J.B."/>
            <person name="Barry K."/>
            <person name="Hainaut M."/>
            <person name="Henrissat B."/>
            <person name="Johnson J."/>
            <person name="Kuo A."/>
            <person name="Lim J.H.P."/>
            <person name="Lipzen A."/>
            <person name="Nolan M."/>
            <person name="Ohm R.A."/>
            <person name="Tamas L."/>
            <person name="Grigoriev I.V."/>
            <person name="Spatafora J.W."/>
            <person name="Nagy L.G."/>
            <person name="Kovacs G.M."/>
        </authorList>
    </citation>
    <scope>NUCLEOTIDE SEQUENCE [LARGE SCALE GENOMIC DNA]</scope>
    <source>
        <strain evidence="3 4">DSE2036</strain>
    </source>
</reference>
<feature type="chain" id="PRO_5016042425" evidence="2">
    <location>
        <begin position="16"/>
        <end position="165"/>
    </location>
</feature>
<evidence type="ECO:0000313" key="4">
    <source>
        <dbReference type="Proteomes" id="UP000244855"/>
    </source>
</evidence>
<dbReference type="AlphaFoldDB" id="A0A2V1DAD4"/>
<feature type="signal peptide" evidence="2">
    <location>
        <begin position="1"/>
        <end position="15"/>
    </location>
</feature>
<keyword evidence="2" id="KW-0732">Signal</keyword>
<proteinExistence type="predicted"/>
<evidence type="ECO:0000313" key="3">
    <source>
        <dbReference type="EMBL" id="PVH95048.1"/>
    </source>
</evidence>
<sequence length="165" mass="18094">MFLFLFLLFCSLCWSCKLRRPSCCRRHYQSSKTNKQTQNPANHRPPCPEPSPPPITTHPPSKAATRTHIPSPAPTTITTITTITTTVTTITTLTTLTTTHHDTSSAQSLRRPPGNLFILPHAALQLLQLPPGHSVNGSCCPCLALIVVALGGILFRLAIRPCPWR</sequence>
<dbReference type="Proteomes" id="UP000244855">
    <property type="component" value="Unassembled WGS sequence"/>
</dbReference>
<name>A0A2V1DAD4_9PLEO</name>
<feature type="region of interest" description="Disordered" evidence="1">
    <location>
        <begin position="30"/>
        <end position="75"/>
    </location>
</feature>
<feature type="compositionally biased region" description="Pro residues" evidence="1">
    <location>
        <begin position="43"/>
        <end position="57"/>
    </location>
</feature>
<dbReference type="EMBL" id="KZ805510">
    <property type="protein sequence ID" value="PVH95048.1"/>
    <property type="molecule type" value="Genomic_DNA"/>
</dbReference>